<keyword evidence="6" id="KW-1185">Reference proteome</keyword>
<dbReference type="GO" id="GO:0016020">
    <property type="term" value="C:membrane"/>
    <property type="evidence" value="ECO:0007669"/>
    <property type="project" value="TreeGrafter"/>
</dbReference>
<keyword evidence="2" id="KW-0521">NADP</keyword>
<reference evidence="5" key="2">
    <citation type="journal article" date="2023" name="Plants (Basel)">
        <title>Annotation of the Turnera subulata (Passifloraceae) Draft Genome Reveals the S-Locus Evolved after the Divergence of Turneroideae from Passifloroideae in a Stepwise Manner.</title>
        <authorList>
            <person name="Henning P.M."/>
            <person name="Roalson E.H."/>
            <person name="Mir W."/>
            <person name="McCubbin A.G."/>
            <person name="Shore J.S."/>
        </authorList>
    </citation>
    <scope>NUCLEOTIDE SEQUENCE</scope>
    <source>
        <strain evidence="5">F60SS</strain>
    </source>
</reference>
<organism evidence="5 6">
    <name type="scientific">Turnera subulata</name>
    <dbReference type="NCBI Taxonomy" id="218843"/>
    <lineage>
        <taxon>Eukaryota</taxon>
        <taxon>Viridiplantae</taxon>
        <taxon>Streptophyta</taxon>
        <taxon>Embryophyta</taxon>
        <taxon>Tracheophyta</taxon>
        <taxon>Spermatophyta</taxon>
        <taxon>Magnoliopsida</taxon>
        <taxon>eudicotyledons</taxon>
        <taxon>Gunneridae</taxon>
        <taxon>Pentapetalae</taxon>
        <taxon>rosids</taxon>
        <taxon>fabids</taxon>
        <taxon>Malpighiales</taxon>
        <taxon>Passifloraceae</taxon>
        <taxon>Turnera</taxon>
    </lineage>
</organism>
<name>A0A9Q0G522_9ROSI</name>
<dbReference type="Proteomes" id="UP001141552">
    <property type="component" value="Unassembled WGS sequence"/>
</dbReference>
<evidence type="ECO:0000313" key="5">
    <source>
        <dbReference type="EMBL" id="KAJ4842540.1"/>
    </source>
</evidence>
<dbReference type="PRINTS" id="PR00080">
    <property type="entry name" value="SDRFAMILY"/>
</dbReference>
<dbReference type="Gene3D" id="3.40.50.720">
    <property type="entry name" value="NAD(P)-binding Rossmann-like Domain"/>
    <property type="match status" value="1"/>
</dbReference>
<evidence type="ECO:0000256" key="3">
    <source>
        <dbReference type="ARBA" id="ARBA00023002"/>
    </source>
</evidence>
<evidence type="ECO:0000256" key="4">
    <source>
        <dbReference type="RuleBase" id="RU000363"/>
    </source>
</evidence>
<dbReference type="PANTHER" id="PTHR43490">
    <property type="entry name" value="(+)-NEOMENTHOL DEHYDROGENASE"/>
    <property type="match status" value="1"/>
</dbReference>
<dbReference type="Pfam" id="PF00106">
    <property type="entry name" value="adh_short"/>
    <property type="match status" value="1"/>
</dbReference>
<reference evidence="5" key="1">
    <citation type="submission" date="2022-02" db="EMBL/GenBank/DDBJ databases">
        <authorList>
            <person name="Henning P.M."/>
            <person name="McCubbin A.G."/>
            <person name="Shore J.S."/>
        </authorList>
    </citation>
    <scope>NUCLEOTIDE SEQUENCE</scope>
    <source>
        <strain evidence="5">F60SS</strain>
        <tissue evidence="5">Leaves</tissue>
    </source>
</reference>
<dbReference type="PRINTS" id="PR00081">
    <property type="entry name" value="GDHRDH"/>
</dbReference>
<dbReference type="Pfam" id="PF13561">
    <property type="entry name" value="adh_short_C2"/>
    <property type="match status" value="1"/>
</dbReference>
<gene>
    <name evidence="5" type="ORF">Tsubulata_020823</name>
</gene>
<comment type="similarity">
    <text evidence="1 4">Belongs to the short-chain dehydrogenases/reductases (SDR) family.</text>
</comment>
<dbReference type="EMBL" id="JAKUCV010002467">
    <property type="protein sequence ID" value="KAJ4842540.1"/>
    <property type="molecule type" value="Genomic_DNA"/>
</dbReference>
<dbReference type="GO" id="GO:0016491">
    <property type="term" value="F:oxidoreductase activity"/>
    <property type="evidence" value="ECO:0007669"/>
    <property type="project" value="UniProtKB-KW"/>
</dbReference>
<dbReference type="SUPFAM" id="SSF51735">
    <property type="entry name" value="NAD(P)-binding Rossmann-fold domains"/>
    <property type="match status" value="1"/>
</dbReference>
<dbReference type="AlphaFoldDB" id="A0A9Q0G522"/>
<dbReference type="InterPro" id="IPR002347">
    <property type="entry name" value="SDR_fam"/>
</dbReference>
<keyword evidence="3" id="KW-0560">Oxidoreductase</keyword>
<dbReference type="InterPro" id="IPR036291">
    <property type="entry name" value="NAD(P)-bd_dom_sf"/>
</dbReference>
<dbReference type="OrthoDB" id="1933717at2759"/>
<evidence type="ECO:0000313" key="6">
    <source>
        <dbReference type="Proteomes" id="UP001141552"/>
    </source>
</evidence>
<protein>
    <submittedName>
        <fullName evidence="5">Uncharacterized protein</fullName>
    </submittedName>
</protein>
<dbReference type="PANTHER" id="PTHR43490:SF60">
    <property type="entry name" value="NAD(P)-BINDING ROSSMANN-FOLD SUPERFAMILY PROTEIN"/>
    <property type="match status" value="1"/>
</dbReference>
<evidence type="ECO:0000256" key="1">
    <source>
        <dbReference type="ARBA" id="ARBA00006484"/>
    </source>
</evidence>
<dbReference type="FunFam" id="3.40.50.720:FF:000387">
    <property type="entry name" value="NAD(P)-binding Rossmann-fold superfamily protein"/>
    <property type="match status" value="1"/>
</dbReference>
<evidence type="ECO:0000256" key="2">
    <source>
        <dbReference type="ARBA" id="ARBA00022857"/>
    </source>
</evidence>
<accession>A0A9Q0G522</accession>
<comment type="caution">
    <text evidence="5">The sequence shown here is derived from an EMBL/GenBank/DDBJ whole genome shotgun (WGS) entry which is preliminary data.</text>
</comment>
<proteinExistence type="inferred from homology"/>
<sequence length="345" mass="38742">MRGGYIHTSLSLYIYNAHTYVACFMYCTFTPKPKTTHTIHHSFLEGMEIKEVEPSISSPPISAPRWWSKDTVAIVTGSNKGIGFSLVKQFAELGLTVILTARDIEKGKKAIEELRDHGLHHHVHFHVLDVSNPASIKAFVSWFEKCFRVLDILVNNAAVSFNEIDENSVEHAETVIKTNFYGAKLLTESLLHLFRCSDSISRILNISSRLGSINKMRNPSVKKMLLSENLSEEMIDGMVKSFLENVKKGTWQNQGWPEYWTDYAVSKLALNAYSRILANRYMNCGLSVNCFCPGYTRTSMTRGKGTHTADDAAQVGAKLALLPPDELPIGKFYIDFSPGIIRSKL</sequence>